<dbReference type="InterPro" id="IPR054577">
    <property type="entry name" value="OBP47-like_dom"/>
</dbReference>
<evidence type="ECO:0000313" key="5">
    <source>
        <dbReference type="EMBL" id="JAS12407.1"/>
    </source>
</evidence>
<dbReference type="PANTHER" id="PTHR21066:SF9">
    <property type="entry name" value="ODORANT-BINDING PROTEIN 59A"/>
    <property type="match status" value="1"/>
</dbReference>
<reference evidence="5" key="1">
    <citation type="submission" date="2015-12" db="EMBL/GenBank/DDBJ databases">
        <title>De novo transcriptome assembly of four potential Pierce s Disease insect vectors from Arizona vineyards.</title>
        <authorList>
            <person name="Tassone E.E."/>
        </authorList>
    </citation>
    <scope>NUCLEOTIDE SEQUENCE</scope>
</reference>
<feature type="domain" description="OBP47-like" evidence="4">
    <location>
        <begin position="16"/>
        <end position="134"/>
    </location>
</feature>
<keyword evidence="3" id="KW-0964">Secreted</keyword>
<dbReference type="Pfam" id="PF22651">
    <property type="entry name" value="OBP47_like"/>
    <property type="match status" value="1"/>
</dbReference>
<organism evidence="5">
    <name type="scientific">Clastoptera arizonana</name>
    <name type="common">Arizona spittle bug</name>
    <dbReference type="NCBI Taxonomy" id="38151"/>
    <lineage>
        <taxon>Eukaryota</taxon>
        <taxon>Metazoa</taxon>
        <taxon>Ecdysozoa</taxon>
        <taxon>Arthropoda</taxon>
        <taxon>Hexapoda</taxon>
        <taxon>Insecta</taxon>
        <taxon>Pterygota</taxon>
        <taxon>Neoptera</taxon>
        <taxon>Paraneoptera</taxon>
        <taxon>Hemiptera</taxon>
        <taxon>Auchenorrhyncha</taxon>
        <taxon>Cercopoidea</taxon>
        <taxon>Clastopteridae</taxon>
        <taxon>Clastoptera</taxon>
    </lineage>
</organism>
<accession>A0A1B6CFZ2</accession>
<dbReference type="AlphaFoldDB" id="A0A1B6CFZ2"/>
<comment type="similarity">
    <text evidence="2">Belongs to the PBP/GOBP family.</text>
</comment>
<dbReference type="GO" id="GO:0005576">
    <property type="term" value="C:extracellular region"/>
    <property type="evidence" value="ECO:0007669"/>
    <property type="project" value="UniProtKB-SubCell"/>
</dbReference>
<proteinExistence type="inferred from homology"/>
<dbReference type="Gene3D" id="1.10.238.270">
    <property type="match status" value="1"/>
</dbReference>
<dbReference type="SUPFAM" id="SSF47565">
    <property type="entry name" value="Insect pheromone/odorant-binding proteins"/>
    <property type="match status" value="1"/>
</dbReference>
<dbReference type="EMBL" id="GEDC01024891">
    <property type="protein sequence ID" value="JAS12407.1"/>
    <property type="molecule type" value="Transcribed_RNA"/>
</dbReference>
<evidence type="ECO:0000256" key="2">
    <source>
        <dbReference type="ARBA" id="ARBA00008098"/>
    </source>
</evidence>
<comment type="subcellular location">
    <subcellularLocation>
        <location evidence="1">Secreted</location>
    </subcellularLocation>
</comment>
<evidence type="ECO:0000259" key="4">
    <source>
        <dbReference type="Pfam" id="PF22651"/>
    </source>
</evidence>
<evidence type="ECO:0000256" key="1">
    <source>
        <dbReference type="ARBA" id="ARBA00004613"/>
    </source>
</evidence>
<protein>
    <recommendedName>
        <fullName evidence="4">OBP47-like domain-containing protein</fullName>
    </recommendedName>
</protein>
<dbReference type="InterPro" id="IPR036728">
    <property type="entry name" value="PBP_GOBP_sf"/>
</dbReference>
<dbReference type="GO" id="GO:0005549">
    <property type="term" value="F:odorant binding"/>
    <property type="evidence" value="ECO:0007669"/>
    <property type="project" value="InterPro"/>
</dbReference>
<dbReference type="InterPro" id="IPR052295">
    <property type="entry name" value="Odorant-binding_protein"/>
</dbReference>
<dbReference type="PANTHER" id="PTHR21066">
    <property type="entry name" value="ODORANT-BINDING PROTEIN 59A-RELATED"/>
    <property type="match status" value="1"/>
</dbReference>
<feature type="non-terminal residue" evidence="5">
    <location>
        <position position="1"/>
    </location>
</feature>
<sequence length="145" mass="16553">YTQNSFAVSSCSVPQNQNQNDVWSEALSKEICFHDCLFETAGLTTSNGQLNATVVKNYFMENIFNETWMVPYTRRALDKCLNDTSSFSYILDFYFRAAGSSACDKEAAVLITCLLMEMAYKCPWSLLNTGYYCRTFSFDSMRNTN</sequence>
<evidence type="ECO:0000256" key="3">
    <source>
        <dbReference type="ARBA" id="ARBA00022525"/>
    </source>
</evidence>
<name>A0A1B6CFZ2_9HEMI</name>
<gene>
    <name evidence="5" type="ORF">g.3077</name>
</gene>